<evidence type="ECO:0000313" key="1">
    <source>
        <dbReference type="EMBL" id="TYB30779.1"/>
    </source>
</evidence>
<comment type="caution">
    <text evidence="1">The sequence shown here is derived from an EMBL/GenBank/DDBJ whole genome shotgun (WGS) entry which is preliminary data.</text>
</comment>
<protein>
    <submittedName>
        <fullName evidence="1">Uncharacterized protein</fullName>
    </submittedName>
</protein>
<evidence type="ECO:0000313" key="2">
    <source>
        <dbReference type="Proteomes" id="UP000324143"/>
    </source>
</evidence>
<dbReference type="Proteomes" id="UP000324143">
    <property type="component" value="Unassembled WGS sequence"/>
</dbReference>
<sequence length="88" mass="10750">MGIKIFCIVDNYILSKLKNILVEIYKVEKNIYKNKIETAFRKINEYKPDLIFCESNHRIIEYLNFIKYKIYKPCLILISEKRKFLIRL</sequence>
<reference evidence="1" key="1">
    <citation type="submission" date="2019-08" db="EMBL/GenBank/DDBJ databases">
        <title>Genomic characterization of a novel candidate phylum (ARYD3) from a high temperature, high salinity tertiary oil reservoir in north central Oklahoma, USA.</title>
        <authorList>
            <person name="Youssef N.H."/>
            <person name="Yadav A."/>
            <person name="Elshahed M.S."/>
        </authorList>
    </citation>
    <scope>NUCLEOTIDE SEQUENCE [LARGE SCALE GENOMIC DNA]</scope>
    <source>
        <strain evidence="1">ARYD3</strain>
    </source>
</reference>
<dbReference type="AlphaFoldDB" id="A0A5D0MJP1"/>
<keyword evidence="2" id="KW-1185">Reference proteome</keyword>
<accession>A0A5D0MJP1</accession>
<proteinExistence type="predicted"/>
<organism evidence="1 2">
    <name type="scientific">Candidatus Mcinerneyibacterium aminivorans</name>
    <dbReference type="NCBI Taxonomy" id="2703815"/>
    <lineage>
        <taxon>Bacteria</taxon>
        <taxon>Candidatus Macinerneyibacteriota</taxon>
        <taxon>Candidatus Mcinerneyibacteria</taxon>
        <taxon>Candidatus Mcinerneyibacteriales</taxon>
        <taxon>Candidatus Mcinerneyibacteriaceae</taxon>
        <taxon>Candidatus Mcinerneyibacterium</taxon>
    </lineage>
</organism>
<name>A0A5D0MJP1_9BACT</name>
<gene>
    <name evidence="1" type="ORF">FXF47_07485</name>
</gene>
<dbReference type="EMBL" id="VSIX01000077">
    <property type="protein sequence ID" value="TYB30779.1"/>
    <property type="molecule type" value="Genomic_DNA"/>
</dbReference>